<keyword evidence="1" id="KW-0812">Transmembrane</keyword>
<dbReference type="RefSeq" id="WP_216687052.1">
    <property type="nucleotide sequence ID" value="NZ_CAUPKR010000014.1"/>
</dbReference>
<name>A0ABS6GN85_9BACI</name>
<keyword evidence="2" id="KW-0378">Hydrolase</keyword>
<dbReference type="PANTHER" id="PTHR22939:SF129">
    <property type="entry name" value="SERINE PROTEASE HTRA2, MITOCHONDRIAL"/>
    <property type="match status" value="1"/>
</dbReference>
<dbReference type="Proteomes" id="UP000812672">
    <property type="component" value="Unassembled WGS sequence"/>
</dbReference>
<keyword evidence="1" id="KW-1133">Transmembrane helix</keyword>
<evidence type="ECO:0000313" key="3">
    <source>
        <dbReference type="Proteomes" id="UP000812672"/>
    </source>
</evidence>
<sequence>MYRAKKIILPVFLTVLLLVTGLSLYYIYYNQWQEQALGVSSDLVDVVNKEDQDSDQTKDLQTIIHDAEKHVVQVETTGPYGQNIGSGFVYNDKGDVVTNAHVVQNASEVYVKTSDAQNYVGAIIGIGERDDIALIRVPQLANNGGLEINTRLTPNTGDNIIAIGSPHGFQNTVTIGTISGKNRSFTVDGSDYEYNNLYQITADISTGNSGGPLIHRDTGTVIAINSAATSEGDMGFSIPISQVYDRLLMWSDTANNEELNYDGDPNGFLDVADDKLLTDVEYLIDYFYETLNLRDYFTAYSLLGSEEQVEYSYPEFRELYVVSGEIKRSDTEIEINKEKNASVTVLSDHQILQNEEVQETHHYRTNFTIGYENDQLKILNLQRELLSKTEHSEEEEDQSTDE</sequence>
<proteinExistence type="predicted"/>
<reference evidence="2 3" key="1">
    <citation type="journal article" date="2011" name="Int. J. Syst. Evol. Microbiol.">
        <title>Allobacillus halotolerans gen. nov., sp. nov. isolated from shrimp paste.</title>
        <authorList>
            <person name="Sheu S.Y."/>
            <person name="Arun A.B."/>
            <person name="Jiang S.R."/>
            <person name="Young C.C."/>
            <person name="Chen W.M."/>
        </authorList>
    </citation>
    <scope>NUCLEOTIDE SEQUENCE [LARGE SCALE GENOMIC DNA]</scope>
    <source>
        <strain evidence="2 3">LMG 24826</strain>
    </source>
</reference>
<keyword evidence="2" id="KW-0645">Protease</keyword>
<dbReference type="EMBL" id="JAHLZF010000006">
    <property type="protein sequence ID" value="MBU6080548.1"/>
    <property type="molecule type" value="Genomic_DNA"/>
</dbReference>
<comment type="caution">
    <text evidence="2">The sequence shown here is derived from an EMBL/GenBank/DDBJ whole genome shotgun (WGS) entry which is preliminary data.</text>
</comment>
<protein>
    <submittedName>
        <fullName evidence="2">S1C family serine protease</fullName>
    </submittedName>
</protein>
<dbReference type="GO" id="GO:0006508">
    <property type="term" value="P:proteolysis"/>
    <property type="evidence" value="ECO:0007669"/>
    <property type="project" value="UniProtKB-KW"/>
</dbReference>
<evidence type="ECO:0000256" key="1">
    <source>
        <dbReference type="SAM" id="Phobius"/>
    </source>
</evidence>
<feature type="transmembrane region" description="Helical" evidence="1">
    <location>
        <begin position="7"/>
        <end position="28"/>
    </location>
</feature>
<dbReference type="PANTHER" id="PTHR22939">
    <property type="entry name" value="SERINE PROTEASE FAMILY S1C HTRA-RELATED"/>
    <property type="match status" value="1"/>
</dbReference>
<organism evidence="2 3">
    <name type="scientific">Allobacillus halotolerans</name>
    <dbReference type="NCBI Taxonomy" id="570278"/>
    <lineage>
        <taxon>Bacteria</taxon>
        <taxon>Bacillati</taxon>
        <taxon>Bacillota</taxon>
        <taxon>Bacilli</taxon>
        <taxon>Bacillales</taxon>
        <taxon>Bacillaceae</taxon>
        <taxon>Allobacillus</taxon>
    </lineage>
</organism>
<keyword evidence="1" id="KW-0472">Membrane</keyword>
<gene>
    <name evidence="2" type="ORF">KQ486_05915</name>
</gene>
<accession>A0ABS6GN85</accession>
<dbReference type="GO" id="GO:0008233">
    <property type="term" value="F:peptidase activity"/>
    <property type="evidence" value="ECO:0007669"/>
    <property type="project" value="UniProtKB-KW"/>
</dbReference>
<keyword evidence="3" id="KW-1185">Reference proteome</keyword>
<dbReference type="Pfam" id="PF13365">
    <property type="entry name" value="Trypsin_2"/>
    <property type="match status" value="1"/>
</dbReference>
<evidence type="ECO:0000313" key="2">
    <source>
        <dbReference type="EMBL" id="MBU6080548.1"/>
    </source>
</evidence>